<dbReference type="PIRSF" id="PIRSF000699">
    <property type="entry name" value="PTS_IILac_III"/>
    <property type="match status" value="1"/>
</dbReference>
<evidence type="ECO:0000256" key="7">
    <source>
        <dbReference type="PROSITE-ProRule" id="PRU00418"/>
    </source>
</evidence>
<dbReference type="Gene3D" id="1.20.58.80">
    <property type="entry name" value="Phosphotransferase system, lactose/cellobiose-type IIA subunit"/>
    <property type="match status" value="1"/>
</dbReference>
<evidence type="ECO:0000256" key="6">
    <source>
        <dbReference type="PIRSR" id="PIRSR000699-2"/>
    </source>
</evidence>
<dbReference type="InterPro" id="IPR003188">
    <property type="entry name" value="PTS_IIA_lac/cel"/>
</dbReference>
<evidence type="ECO:0000256" key="2">
    <source>
        <dbReference type="ARBA" id="ARBA00022597"/>
    </source>
</evidence>
<dbReference type="Proteomes" id="UP000192536">
    <property type="component" value="Unassembled WGS sequence"/>
</dbReference>
<dbReference type="CDD" id="cd00215">
    <property type="entry name" value="PTS_IIA_lac"/>
    <property type="match status" value="1"/>
</dbReference>
<keyword evidence="2" id="KW-0762">Sugar transport</keyword>
<organism evidence="8 9">
    <name type="scientific">Rouxiella badensis</name>
    <dbReference type="NCBI Taxonomy" id="1646377"/>
    <lineage>
        <taxon>Bacteria</taxon>
        <taxon>Pseudomonadati</taxon>
        <taxon>Pseudomonadota</taxon>
        <taxon>Gammaproteobacteria</taxon>
        <taxon>Enterobacterales</taxon>
        <taxon>Yersiniaceae</taxon>
        <taxon>Rouxiella</taxon>
    </lineage>
</organism>
<dbReference type="InterPro" id="IPR036542">
    <property type="entry name" value="PTS_IIA_lac/cel_sf"/>
</dbReference>
<feature type="binding site" evidence="6">
    <location>
        <position position="88"/>
    </location>
    <ligand>
        <name>Mg(2+)</name>
        <dbReference type="ChEBI" id="CHEBI:18420"/>
        <note>ligand shared between all trimeric partners</note>
    </ligand>
</feature>
<dbReference type="EMBL" id="MRWE01000027">
    <property type="protein sequence ID" value="ORJ24552.1"/>
    <property type="molecule type" value="Genomic_DNA"/>
</dbReference>
<dbReference type="STRING" id="1646377.BS640_15620"/>
<accession>A0A1X0WCQ1</accession>
<dbReference type="Pfam" id="PF02255">
    <property type="entry name" value="PTS_IIA"/>
    <property type="match status" value="1"/>
</dbReference>
<reference evidence="8 9" key="1">
    <citation type="journal article" date="2017" name="Int. J. Syst. Evol. Microbiol.">
        <title>Rouxiella badensis sp. nov. and Rouxiella silvae sp. nov. isolated from peat bog soil in Germany and emendation of the genus description.</title>
        <authorList>
            <person name="Le Fleche-Mateos A."/>
            <person name="Kugler J.H."/>
            <person name="Hansen S.H."/>
            <person name="Syldatk C."/>
            <person name="Hausmann R."/>
            <person name="Lomprez F."/>
            <person name="Vandenbogaert M."/>
            <person name="Manuguerra J.C."/>
            <person name="Grimont P.A."/>
        </authorList>
    </citation>
    <scope>NUCLEOTIDE SEQUENCE [LARGE SCALE GENOMIC DNA]</scope>
    <source>
        <strain evidence="8 9">DSM 100043</strain>
    </source>
</reference>
<dbReference type="SUPFAM" id="SSF46973">
    <property type="entry name" value="Enzyme IIa from lactose specific PTS, IIa-lac"/>
    <property type="match status" value="1"/>
</dbReference>
<evidence type="ECO:0000313" key="8">
    <source>
        <dbReference type="EMBL" id="ORJ24552.1"/>
    </source>
</evidence>
<keyword evidence="6" id="KW-0460">Magnesium</keyword>
<keyword evidence="6" id="KW-0479">Metal-binding</keyword>
<dbReference type="GeneID" id="93564514"/>
<evidence type="ECO:0000313" key="9">
    <source>
        <dbReference type="Proteomes" id="UP000192536"/>
    </source>
</evidence>
<sequence length="117" mass="12784">MDLDIINVESVDLENKLMELLVQAGSARSSLLSALRIARSGDISAAINLVEEAKLFISSAHKIQTELIGLDEGSGKIPVSLILVHAQDHLMNAMLIQELASDMIELYRRNPQGECND</sequence>
<gene>
    <name evidence="8" type="ORF">BS640_15620</name>
</gene>
<dbReference type="RefSeq" id="WP_017491137.1">
    <property type="nucleotide sequence ID" value="NZ_CAUQAZ010000040.1"/>
</dbReference>
<feature type="modified residue" description="Phosphohistidine; by HPr" evidence="7">
    <location>
        <position position="85"/>
    </location>
</feature>
<keyword evidence="1" id="KW-0813">Transport</keyword>
<proteinExistence type="predicted"/>
<dbReference type="GO" id="GO:0016740">
    <property type="term" value="F:transferase activity"/>
    <property type="evidence" value="ECO:0007669"/>
    <property type="project" value="UniProtKB-KW"/>
</dbReference>
<keyword evidence="4" id="KW-0598">Phosphotransferase system</keyword>
<dbReference type="GO" id="GO:0009401">
    <property type="term" value="P:phosphoenolpyruvate-dependent sugar phosphotransferase system"/>
    <property type="evidence" value="ECO:0007669"/>
    <property type="project" value="UniProtKB-KW"/>
</dbReference>
<comment type="caution">
    <text evidence="8">The sequence shown here is derived from an EMBL/GenBank/DDBJ whole genome shotgun (WGS) entry which is preliminary data.</text>
</comment>
<feature type="active site" description="Tele-phosphohistidine intermediate" evidence="5">
    <location>
        <position position="85"/>
    </location>
</feature>
<dbReference type="PANTHER" id="PTHR34382:SF7">
    <property type="entry name" value="PTS SYSTEM N,N'-DIACETYLCHITOBIOSE-SPECIFIC EIIA COMPONENT"/>
    <property type="match status" value="1"/>
</dbReference>
<dbReference type="PROSITE" id="PS51095">
    <property type="entry name" value="PTS_EIIA_TYPE_3"/>
    <property type="match status" value="1"/>
</dbReference>
<evidence type="ECO:0000256" key="4">
    <source>
        <dbReference type="ARBA" id="ARBA00022683"/>
    </source>
</evidence>
<keyword evidence="3" id="KW-0808">Transferase</keyword>
<name>A0A1X0WCQ1_9GAMM</name>
<evidence type="ECO:0000256" key="3">
    <source>
        <dbReference type="ARBA" id="ARBA00022679"/>
    </source>
</evidence>
<comment type="cofactor">
    <cofactor evidence="6">
        <name>Mg(2+)</name>
        <dbReference type="ChEBI" id="CHEBI:18420"/>
    </cofactor>
    <text evidence="6">Binds 1 Mg(2+) ion per trimer.</text>
</comment>
<evidence type="ECO:0000256" key="1">
    <source>
        <dbReference type="ARBA" id="ARBA00022448"/>
    </source>
</evidence>
<protein>
    <submittedName>
        <fullName evidence="8">PTS lactose/cellobiose transporter subunit IIA</fullName>
    </submittedName>
</protein>
<dbReference type="AlphaFoldDB" id="A0A1X0WCQ1"/>
<dbReference type="PANTHER" id="PTHR34382">
    <property type="entry name" value="PTS SYSTEM N,N'-DIACETYLCHITOBIOSE-SPECIFIC EIIA COMPONENT"/>
    <property type="match status" value="1"/>
</dbReference>
<evidence type="ECO:0000256" key="5">
    <source>
        <dbReference type="PIRSR" id="PIRSR000699-1"/>
    </source>
</evidence>
<dbReference type="GO" id="GO:0046872">
    <property type="term" value="F:metal ion binding"/>
    <property type="evidence" value="ECO:0007669"/>
    <property type="project" value="UniProtKB-KW"/>
</dbReference>
<keyword evidence="9" id="KW-1185">Reference proteome</keyword>